<dbReference type="InterPro" id="IPR005467">
    <property type="entry name" value="His_kinase_dom"/>
</dbReference>
<evidence type="ECO:0000313" key="14">
    <source>
        <dbReference type="Proteomes" id="UP000184038"/>
    </source>
</evidence>
<evidence type="ECO:0000256" key="2">
    <source>
        <dbReference type="ARBA" id="ARBA00004651"/>
    </source>
</evidence>
<comment type="catalytic activity">
    <reaction evidence="1">
        <text>ATP + protein L-histidine = ADP + protein N-phospho-L-histidine.</text>
        <dbReference type="EC" id="2.7.13.3"/>
    </reaction>
</comment>
<dbReference type="PANTHER" id="PTHR45453">
    <property type="entry name" value="PHOSPHATE REGULON SENSOR PROTEIN PHOR"/>
    <property type="match status" value="1"/>
</dbReference>
<dbReference type="AlphaFoldDB" id="A0A1M7JUB0"/>
<dbReference type="PRINTS" id="PR00344">
    <property type="entry name" value="BCTRLSENSOR"/>
</dbReference>
<proteinExistence type="predicted"/>
<dbReference type="SMART" id="SM00387">
    <property type="entry name" value="HATPase_c"/>
    <property type="match status" value="1"/>
</dbReference>
<dbReference type="GO" id="GO:0016036">
    <property type="term" value="P:cellular response to phosphate starvation"/>
    <property type="evidence" value="ECO:0007669"/>
    <property type="project" value="TreeGrafter"/>
</dbReference>
<evidence type="ECO:0000256" key="11">
    <source>
        <dbReference type="SAM" id="Phobius"/>
    </source>
</evidence>
<dbReference type="PROSITE" id="PS50109">
    <property type="entry name" value="HIS_KIN"/>
    <property type="match status" value="1"/>
</dbReference>
<evidence type="ECO:0000256" key="3">
    <source>
        <dbReference type="ARBA" id="ARBA00012438"/>
    </source>
</evidence>
<dbReference type="Pfam" id="PF02518">
    <property type="entry name" value="HATPase_c"/>
    <property type="match status" value="1"/>
</dbReference>
<dbReference type="GO" id="GO:0000155">
    <property type="term" value="F:phosphorelay sensor kinase activity"/>
    <property type="evidence" value="ECO:0007669"/>
    <property type="project" value="TreeGrafter"/>
</dbReference>
<keyword evidence="9" id="KW-0902">Two-component regulatory system</keyword>
<dbReference type="EMBL" id="FRCP01000012">
    <property type="protein sequence ID" value="SHM56690.1"/>
    <property type="molecule type" value="Genomic_DNA"/>
</dbReference>
<evidence type="ECO:0000256" key="8">
    <source>
        <dbReference type="ARBA" id="ARBA00022989"/>
    </source>
</evidence>
<accession>A0A1M7JUB0</accession>
<evidence type="ECO:0000256" key="1">
    <source>
        <dbReference type="ARBA" id="ARBA00000085"/>
    </source>
</evidence>
<keyword evidence="10 11" id="KW-0472">Membrane</keyword>
<evidence type="ECO:0000256" key="10">
    <source>
        <dbReference type="ARBA" id="ARBA00023136"/>
    </source>
</evidence>
<evidence type="ECO:0000256" key="7">
    <source>
        <dbReference type="ARBA" id="ARBA00022777"/>
    </source>
</evidence>
<dbReference type="InterPro" id="IPR036890">
    <property type="entry name" value="HATPase_C_sf"/>
</dbReference>
<comment type="subcellular location">
    <subcellularLocation>
        <location evidence="2">Cell membrane</location>
        <topology evidence="2">Multi-pass membrane protein</topology>
    </subcellularLocation>
</comment>
<dbReference type="GO" id="GO:0005886">
    <property type="term" value="C:plasma membrane"/>
    <property type="evidence" value="ECO:0007669"/>
    <property type="project" value="UniProtKB-SubCell"/>
</dbReference>
<dbReference type="InterPro" id="IPR050351">
    <property type="entry name" value="BphY/WalK/GraS-like"/>
</dbReference>
<dbReference type="InterPro" id="IPR003594">
    <property type="entry name" value="HATPase_dom"/>
</dbReference>
<dbReference type="InterPro" id="IPR004358">
    <property type="entry name" value="Sig_transdc_His_kin-like_C"/>
</dbReference>
<gene>
    <name evidence="13" type="ORF">SAMN02746066_02421</name>
</gene>
<feature type="transmembrane region" description="Helical" evidence="11">
    <location>
        <begin position="22"/>
        <end position="40"/>
    </location>
</feature>
<keyword evidence="7 13" id="KW-0418">Kinase</keyword>
<dbReference type="EC" id="2.7.13.3" evidence="3"/>
<evidence type="ECO:0000259" key="12">
    <source>
        <dbReference type="PROSITE" id="PS50109"/>
    </source>
</evidence>
<feature type="domain" description="Histidine kinase" evidence="12">
    <location>
        <begin position="127"/>
        <end position="345"/>
    </location>
</feature>
<organism evidence="13 14">
    <name type="scientific">Anaerosporobacter mobilis DSM 15930</name>
    <dbReference type="NCBI Taxonomy" id="1120996"/>
    <lineage>
        <taxon>Bacteria</taxon>
        <taxon>Bacillati</taxon>
        <taxon>Bacillota</taxon>
        <taxon>Clostridia</taxon>
        <taxon>Lachnospirales</taxon>
        <taxon>Lachnospiraceae</taxon>
        <taxon>Anaerosporobacter</taxon>
    </lineage>
</organism>
<evidence type="ECO:0000256" key="6">
    <source>
        <dbReference type="ARBA" id="ARBA00022692"/>
    </source>
</evidence>
<dbReference type="STRING" id="1120996.SAMN02746066_02421"/>
<dbReference type="PANTHER" id="PTHR45453:SF2">
    <property type="entry name" value="HISTIDINE KINASE"/>
    <property type="match status" value="1"/>
</dbReference>
<reference evidence="13 14" key="1">
    <citation type="submission" date="2016-11" db="EMBL/GenBank/DDBJ databases">
        <authorList>
            <person name="Jaros S."/>
            <person name="Januszkiewicz K."/>
            <person name="Wedrychowicz H."/>
        </authorList>
    </citation>
    <scope>NUCLEOTIDE SEQUENCE [LARGE SCALE GENOMIC DNA]</scope>
    <source>
        <strain evidence="13 14">DSM 15930</strain>
    </source>
</reference>
<keyword evidence="6 11" id="KW-0812">Transmembrane</keyword>
<keyword evidence="8 11" id="KW-1133">Transmembrane helix</keyword>
<dbReference type="GO" id="GO:0004721">
    <property type="term" value="F:phosphoprotein phosphatase activity"/>
    <property type="evidence" value="ECO:0007669"/>
    <property type="project" value="TreeGrafter"/>
</dbReference>
<keyword evidence="5" id="KW-0808">Transferase</keyword>
<evidence type="ECO:0000313" key="13">
    <source>
        <dbReference type="EMBL" id="SHM56690.1"/>
    </source>
</evidence>
<feature type="transmembrane region" description="Helical" evidence="11">
    <location>
        <begin position="46"/>
        <end position="67"/>
    </location>
</feature>
<dbReference type="Proteomes" id="UP000184038">
    <property type="component" value="Unassembled WGS sequence"/>
</dbReference>
<dbReference type="Gene3D" id="1.10.287.130">
    <property type="match status" value="1"/>
</dbReference>
<dbReference type="Gene3D" id="3.30.565.10">
    <property type="entry name" value="Histidine kinase-like ATPase, C-terminal domain"/>
    <property type="match status" value="1"/>
</dbReference>
<protein>
    <recommendedName>
        <fullName evidence="3">histidine kinase</fullName>
        <ecNumber evidence="3">2.7.13.3</ecNumber>
    </recommendedName>
</protein>
<name>A0A1M7JUB0_9FIRM</name>
<sequence length="350" mass="40918">MVVTLKEKDILRMYVKRIAPDTIFYFMAIVLITVFYQLSTKKSVEVIYPYSIAITIYFIWMCIRYVSYRSFYQSLSRMEKNCAYEGRFTKEDEIAINRAFNQIHREYLQMIRSMESDEEERRRFLSAWIHSMKTPVTVESLIIQRASRGELEEKTAMKDITLENDKLLSSLDMVLNIMRLQEFAKDYVPEEFDLADEINQIINNNKRLFIYSKVFPKVINECGGASSKVLSDRKWNRHMLDQIISNAVKYSKEEGEAKNVTFRLTKEGKKTVLYVEDEGIGMEETDLPRVFEPFFTGENGRNGRNASGIGLYFCKEISEHIQCQLSIESSIAAGTKVKIIYRNYPSNVFN</sequence>
<keyword evidence="14" id="KW-1185">Reference proteome</keyword>
<evidence type="ECO:0000256" key="5">
    <source>
        <dbReference type="ARBA" id="ARBA00022679"/>
    </source>
</evidence>
<keyword evidence="4" id="KW-1003">Cell membrane</keyword>
<evidence type="ECO:0000256" key="4">
    <source>
        <dbReference type="ARBA" id="ARBA00022475"/>
    </source>
</evidence>
<evidence type="ECO:0000256" key="9">
    <source>
        <dbReference type="ARBA" id="ARBA00023012"/>
    </source>
</evidence>
<dbReference type="SUPFAM" id="SSF55874">
    <property type="entry name" value="ATPase domain of HSP90 chaperone/DNA topoisomerase II/histidine kinase"/>
    <property type="match status" value="1"/>
</dbReference>